<keyword evidence="1" id="KW-0472">Membrane</keyword>
<dbReference type="EMBL" id="KN831770">
    <property type="protein sequence ID" value="KIM46789.1"/>
    <property type="molecule type" value="Genomic_DNA"/>
</dbReference>
<evidence type="ECO:0000256" key="1">
    <source>
        <dbReference type="SAM" id="Phobius"/>
    </source>
</evidence>
<proteinExistence type="predicted"/>
<accession>A0A0C3CRT3</accession>
<keyword evidence="1" id="KW-1133">Transmembrane helix</keyword>
<protein>
    <submittedName>
        <fullName evidence="2">Uncharacterized protein</fullName>
    </submittedName>
</protein>
<gene>
    <name evidence="2" type="ORF">M413DRAFT_262649</name>
</gene>
<evidence type="ECO:0000313" key="3">
    <source>
        <dbReference type="Proteomes" id="UP000053424"/>
    </source>
</evidence>
<keyword evidence="1" id="KW-0812">Transmembrane</keyword>
<feature type="transmembrane region" description="Helical" evidence="1">
    <location>
        <begin position="84"/>
        <end position="110"/>
    </location>
</feature>
<sequence length="124" mass="14607">MAAEYPPYIRYDGMYEERYAALNEYGKIEFMNKRPSKDDARILRDLYLECCGKRNPIYARALIEGQVLRQLVEWLNFVEWEGDFVWPGLCVAIVYLSPFSWLTFISLGSFGRQISARNWMLQSS</sequence>
<evidence type="ECO:0000313" key="2">
    <source>
        <dbReference type="EMBL" id="KIM46789.1"/>
    </source>
</evidence>
<keyword evidence="3" id="KW-1185">Reference proteome</keyword>
<dbReference type="Proteomes" id="UP000053424">
    <property type="component" value="Unassembled WGS sequence"/>
</dbReference>
<reference evidence="2 3" key="1">
    <citation type="submission" date="2014-04" db="EMBL/GenBank/DDBJ databases">
        <authorList>
            <consortium name="DOE Joint Genome Institute"/>
            <person name="Kuo A."/>
            <person name="Gay G."/>
            <person name="Dore J."/>
            <person name="Kohler A."/>
            <person name="Nagy L.G."/>
            <person name="Floudas D."/>
            <person name="Copeland A."/>
            <person name="Barry K.W."/>
            <person name="Cichocki N."/>
            <person name="Veneault-Fourrey C."/>
            <person name="LaButti K."/>
            <person name="Lindquist E.A."/>
            <person name="Lipzen A."/>
            <person name="Lundell T."/>
            <person name="Morin E."/>
            <person name="Murat C."/>
            <person name="Sun H."/>
            <person name="Tunlid A."/>
            <person name="Henrissat B."/>
            <person name="Grigoriev I.V."/>
            <person name="Hibbett D.S."/>
            <person name="Martin F."/>
            <person name="Nordberg H.P."/>
            <person name="Cantor M.N."/>
            <person name="Hua S.X."/>
        </authorList>
    </citation>
    <scope>NUCLEOTIDE SEQUENCE [LARGE SCALE GENOMIC DNA]</scope>
    <source>
        <strain evidence="3">h7</strain>
    </source>
</reference>
<reference evidence="3" key="2">
    <citation type="submission" date="2015-01" db="EMBL/GenBank/DDBJ databases">
        <title>Evolutionary Origins and Diversification of the Mycorrhizal Mutualists.</title>
        <authorList>
            <consortium name="DOE Joint Genome Institute"/>
            <consortium name="Mycorrhizal Genomics Consortium"/>
            <person name="Kohler A."/>
            <person name="Kuo A."/>
            <person name="Nagy L.G."/>
            <person name="Floudas D."/>
            <person name="Copeland A."/>
            <person name="Barry K.W."/>
            <person name="Cichocki N."/>
            <person name="Veneault-Fourrey C."/>
            <person name="LaButti K."/>
            <person name="Lindquist E.A."/>
            <person name="Lipzen A."/>
            <person name="Lundell T."/>
            <person name="Morin E."/>
            <person name="Murat C."/>
            <person name="Riley R."/>
            <person name="Ohm R."/>
            <person name="Sun H."/>
            <person name="Tunlid A."/>
            <person name="Henrissat B."/>
            <person name="Grigoriev I.V."/>
            <person name="Hibbett D.S."/>
            <person name="Martin F."/>
        </authorList>
    </citation>
    <scope>NUCLEOTIDE SEQUENCE [LARGE SCALE GENOMIC DNA]</scope>
    <source>
        <strain evidence="3">h7</strain>
    </source>
</reference>
<name>A0A0C3CRT3_HEBCY</name>
<dbReference type="AlphaFoldDB" id="A0A0C3CRT3"/>
<dbReference type="HOGENOM" id="CLU_2004212_0_0_1"/>
<organism evidence="2 3">
    <name type="scientific">Hebeloma cylindrosporum</name>
    <dbReference type="NCBI Taxonomy" id="76867"/>
    <lineage>
        <taxon>Eukaryota</taxon>
        <taxon>Fungi</taxon>
        <taxon>Dikarya</taxon>
        <taxon>Basidiomycota</taxon>
        <taxon>Agaricomycotina</taxon>
        <taxon>Agaricomycetes</taxon>
        <taxon>Agaricomycetidae</taxon>
        <taxon>Agaricales</taxon>
        <taxon>Agaricineae</taxon>
        <taxon>Hymenogastraceae</taxon>
        <taxon>Hebeloma</taxon>
    </lineage>
</organism>
<dbReference type="OrthoDB" id="8300194at2759"/>